<evidence type="ECO:0000259" key="5">
    <source>
        <dbReference type="Pfam" id="PF00389"/>
    </source>
</evidence>
<comment type="similarity">
    <text evidence="1 4">Belongs to the D-isomer specific 2-hydroxyacid dehydrogenase family.</text>
</comment>
<dbReference type="InterPro" id="IPR006139">
    <property type="entry name" value="D-isomer_2_OHA_DH_cat_dom"/>
</dbReference>
<dbReference type="PROSITE" id="PS00671">
    <property type="entry name" value="D_2_HYDROXYACID_DH_3"/>
    <property type="match status" value="1"/>
</dbReference>
<keyword evidence="8" id="KW-1185">Reference proteome</keyword>
<proteinExistence type="inferred from homology"/>
<dbReference type="SUPFAM" id="SSF52283">
    <property type="entry name" value="Formate/glycerate dehydrogenase catalytic domain-like"/>
    <property type="match status" value="1"/>
</dbReference>
<dbReference type="OrthoDB" id="9793626at2"/>
<keyword evidence="3" id="KW-0520">NAD</keyword>
<reference evidence="7 8" key="1">
    <citation type="submission" date="2017-03" db="EMBL/GenBank/DDBJ databases">
        <authorList>
            <person name="Afonso C.L."/>
            <person name="Miller P.J."/>
            <person name="Scott M.A."/>
            <person name="Spackman E."/>
            <person name="Goraichik I."/>
            <person name="Dimitrov K.M."/>
            <person name="Suarez D.L."/>
            <person name="Swayne D.E."/>
        </authorList>
    </citation>
    <scope>NUCLEOTIDE SEQUENCE [LARGE SCALE GENOMIC DNA]</scope>
    <source>
        <strain evidence="7 8">CECT 7023</strain>
    </source>
</reference>
<dbReference type="PANTHER" id="PTHR42789:SF1">
    <property type="entry name" value="D-ISOMER SPECIFIC 2-HYDROXYACID DEHYDROGENASE FAMILY PROTEIN (AFU_ORTHOLOGUE AFUA_6G10090)"/>
    <property type="match status" value="1"/>
</dbReference>
<dbReference type="InterPro" id="IPR036291">
    <property type="entry name" value="NAD(P)-bd_dom_sf"/>
</dbReference>
<evidence type="ECO:0000256" key="2">
    <source>
        <dbReference type="ARBA" id="ARBA00023002"/>
    </source>
</evidence>
<keyword evidence="2 4" id="KW-0560">Oxidoreductase</keyword>
<evidence type="ECO:0000313" key="8">
    <source>
        <dbReference type="Proteomes" id="UP000193900"/>
    </source>
</evidence>
<dbReference type="InterPro" id="IPR050857">
    <property type="entry name" value="D-2-hydroxyacid_DH"/>
</dbReference>
<evidence type="ECO:0000256" key="1">
    <source>
        <dbReference type="ARBA" id="ARBA00005854"/>
    </source>
</evidence>
<dbReference type="GO" id="GO:0051287">
    <property type="term" value="F:NAD binding"/>
    <property type="evidence" value="ECO:0007669"/>
    <property type="project" value="InterPro"/>
</dbReference>
<organism evidence="7 8">
    <name type="scientific">Roseisalinus antarcticus</name>
    <dbReference type="NCBI Taxonomy" id="254357"/>
    <lineage>
        <taxon>Bacteria</taxon>
        <taxon>Pseudomonadati</taxon>
        <taxon>Pseudomonadota</taxon>
        <taxon>Alphaproteobacteria</taxon>
        <taxon>Rhodobacterales</taxon>
        <taxon>Roseobacteraceae</taxon>
        <taxon>Roseisalinus</taxon>
    </lineage>
</organism>
<dbReference type="EC" id="1.1.1.95" evidence="7"/>
<evidence type="ECO:0000259" key="6">
    <source>
        <dbReference type="Pfam" id="PF02826"/>
    </source>
</evidence>
<protein>
    <submittedName>
        <fullName evidence="7">D-3-phosphoglycerate dehydrogenase</fullName>
        <ecNumber evidence="7">1.1.1.95</ecNumber>
    </submittedName>
</protein>
<evidence type="ECO:0000256" key="3">
    <source>
        <dbReference type="ARBA" id="ARBA00023027"/>
    </source>
</evidence>
<dbReference type="FunFam" id="3.40.50.720:FF:000203">
    <property type="entry name" value="D-3-phosphoglycerate dehydrogenase (SerA)"/>
    <property type="match status" value="1"/>
</dbReference>
<name>A0A1Y5TVK6_9RHOB</name>
<evidence type="ECO:0000256" key="4">
    <source>
        <dbReference type="RuleBase" id="RU003719"/>
    </source>
</evidence>
<evidence type="ECO:0000313" key="7">
    <source>
        <dbReference type="EMBL" id="SLN74292.1"/>
    </source>
</evidence>
<dbReference type="GO" id="GO:0004617">
    <property type="term" value="F:phosphoglycerate dehydrogenase activity"/>
    <property type="evidence" value="ECO:0007669"/>
    <property type="project" value="UniProtKB-EC"/>
</dbReference>
<dbReference type="CDD" id="cd12173">
    <property type="entry name" value="PGDH_4"/>
    <property type="match status" value="1"/>
</dbReference>
<gene>
    <name evidence="7" type="primary">serA_2</name>
    <name evidence="7" type="ORF">ROA7023_03784</name>
</gene>
<dbReference type="PANTHER" id="PTHR42789">
    <property type="entry name" value="D-ISOMER SPECIFIC 2-HYDROXYACID DEHYDROGENASE FAMILY PROTEIN (AFU_ORTHOLOGUE AFUA_6G10090)"/>
    <property type="match status" value="1"/>
</dbReference>
<dbReference type="Pfam" id="PF02826">
    <property type="entry name" value="2-Hacid_dh_C"/>
    <property type="match status" value="1"/>
</dbReference>
<dbReference type="InterPro" id="IPR006140">
    <property type="entry name" value="D-isomer_DH_NAD-bd"/>
</dbReference>
<dbReference type="SUPFAM" id="SSF51735">
    <property type="entry name" value="NAD(P)-binding Rossmann-fold domains"/>
    <property type="match status" value="1"/>
</dbReference>
<dbReference type="RefSeq" id="WP_159458584.1">
    <property type="nucleotide sequence ID" value="NZ_FWFZ01000030.1"/>
</dbReference>
<dbReference type="InterPro" id="IPR029753">
    <property type="entry name" value="D-isomer_DH_CS"/>
</dbReference>
<dbReference type="Pfam" id="PF00389">
    <property type="entry name" value="2-Hacid_dh"/>
    <property type="match status" value="1"/>
</dbReference>
<dbReference type="EMBL" id="FWFZ01000030">
    <property type="protein sequence ID" value="SLN74292.1"/>
    <property type="molecule type" value="Genomic_DNA"/>
</dbReference>
<dbReference type="Gene3D" id="3.40.50.720">
    <property type="entry name" value="NAD(P)-binding Rossmann-like Domain"/>
    <property type="match status" value="2"/>
</dbReference>
<dbReference type="Proteomes" id="UP000193900">
    <property type="component" value="Unassembled WGS sequence"/>
</dbReference>
<dbReference type="AlphaFoldDB" id="A0A1Y5TVK6"/>
<feature type="domain" description="D-isomer specific 2-hydroxyacid dehydrogenase catalytic" evidence="5">
    <location>
        <begin position="5"/>
        <end position="319"/>
    </location>
</feature>
<sequence>MRIVVISDSLTTLPKAVGRLETSGHAVTYVNGLIPFPRIAAEGLAPLDEADAIVMGRVMETDAAALDLVPNARVIALHTSGTDNVDIDAASERGIQVTNVKGVNAAQCAEFSIGLMLAITRQIAAGDAAIRAGRWAAGTDNSMDVFGATLGLVGLGQIGREAARRAKAFGMRLICHTRTPDEALARELGIEYMPLDQLLAEADVVSLYASLSDQTRGMIGAAEIARMRPSAYLVNIARGELIDEAALTDALKANRIAGAALDVFQTEPLTESPLFGLPNTVLTPHMAGLTRNAKSDAAVLAVRNALAVLAGDEALNPVNSPADRPRRQHA</sequence>
<accession>A0A1Y5TVK6</accession>
<feature type="domain" description="D-isomer specific 2-hydroxyacid dehydrogenase NAD-binding" evidence="6">
    <location>
        <begin position="113"/>
        <end position="287"/>
    </location>
</feature>